<dbReference type="CDD" id="cd03809">
    <property type="entry name" value="GT4_MtfB-like"/>
    <property type="match status" value="1"/>
</dbReference>
<organism evidence="5">
    <name type="scientific">Granulicella tundricola (strain ATCC BAA-1859 / DSM 23138 / MP5ACTX9)</name>
    <dbReference type="NCBI Taxonomy" id="1198114"/>
    <lineage>
        <taxon>Bacteria</taxon>
        <taxon>Pseudomonadati</taxon>
        <taxon>Acidobacteriota</taxon>
        <taxon>Terriglobia</taxon>
        <taxon>Terriglobales</taxon>
        <taxon>Acidobacteriaceae</taxon>
        <taxon>Granulicella</taxon>
    </lineage>
</organism>
<dbReference type="RefSeq" id="WP_013578981.1">
    <property type="nucleotide sequence ID" value="NC_015064.1"/>
</dbReference>
<dbReference type="AlphaFoldDB" id="E8WZ51"/>
<dbReference type="Pfam" id="PF00534">
    <property type="entry name" value="Glycos_transf_1"/>
    <property type="match status" value="1"/>
</dbReference>
<dbReference type="eggNOG" id="COG0438">
    <property type="taxonomic scope" value="Bacteria"/>
</dbReference>
<dbReference type="KEGG" id="acm:AciX9_0582"/>
<keyword evidence="1 4" id="KW-0808">Transferase</keyword>
<accession>E8WZ51</accession>
<reference evidence="5" key="1">
    <citation type="submission" date="2011-01" db="EMBL/GenBank/DDBJ databases">
        <title>Complete sequence of chromosome of Acidobacterium sp. MP5ACTX9.</title>
        <authorList>
            <consortium name="US DOE Joint Genome Institute"/>
            <person name="Lucas S."/>
            <person name="Copeland A."/>
            <person name="Lapidus A."/>
            <person name="Cheng J.-F."/>
            <person name="Goodwin L."/>
            <person name="Pitluck S."/>
            <person name="Teshima H."/>
            <person name="Detter J.C."/>
            <person name="Han C."/>
            <person name="Tapia R."/>
            <person name="Land M."/>
            <person name="Hauser L."/>
            <person name="Kyrpides N."/>
            <person name="Ivanova N."/>
            <person name="Ovchinnikova G."/>
            <person name="Pagani I."/>
            <person name="Rawat S.R."/>
            <person name="Mannisto M."/>
            <person name="Haggblom M.M."/>
            <person name="Woyke T."/>
        </authorList>
    </citation>
    <scope>NUCLEOTIDE SEQUENCE [LARGE SCALE GENOMIC DNA]</scope>
    <source>
        <strain evidence="5">MP5ACTX9</strain>
    </source>
</reference>
<keyword evidence="5" id="KW-1185">Reference proteome</keyword>
<proteinExistence type="predicted"/>
<dbReference type="Proteomes" id="UP000000343">
    <property type="component" value="Chromosome"/>
</dbReference>
<gene>
    <name evidence="4" type="ordered locus">AciX9_0582</name>
</gene>
<evidence type="ECO:0000313" key="4">
    <source>
        <dbReference type="EMBL" id="ADW67653.1"/>
    </source>
</evidence>
<name>E8WZ51_GRATM</name>
<feature type="domain" description="Glycosyltransferase subfamily 4-like N-terminal" evidence="3">
    <location>
        <begin position="15"/>
        <end position="179"/>
    </location>
</feature>
<feature type="domain" description="Glycosyl transferase family 1" evidence="2">
    <location>
        <begin position="194"/>
        <end position="310"/>
    </location>
</feature>
<dbReference type="GO" id="GO:0009103">
    <property type="term" value="P:lipopolysaccharide biosynthetic process"/>
    <property type="evidence" value="ECO:0007669"/>
    <property type="project" value="TreeGrafter"/>
</dbReference>
<protein>
    <submittedName>
        <fullName evidence="4">Glycosyl transferase group 1</fullName>
    </submittedName>
</protein>
<dbReference type="OrthoDB" id="9802525at2"/>
<dbReference type="EMBL" id="CP002480">
    <property type="protein sequence ID" value="ADW67653.1"/>
    <property type="molecule type" value="Genomic_DNA"/>
</dbReference>
<dbReference type="GO" id="GO:0016757">
    <property type="term" value="F:glycosyltransferase activity"/>
    <property type="evidence" value="ECO:0007669"/>
    <property type="project" value="InterPro"/>
</dbReference>
<dbReference type="PANTHER" id="PTHR46401">
    <property type="entry name" value="GLYCOSYLTRANSFERASE WBBK-RELATED"/>
    <property type="match status" value="1"/>
</dbReference>
<evidence type="ECO:0000256" key="1">
    <source>
        <dbReference type="ARBA" id="ARBA00022679"/>
    </source>
</evidence>
<evidence type="ECO:0000313" key="5">
    <source>
        <dbReference type="Proteomes" id="UP000000343"/>
    </source>
</evidence>
<dbReference type="STRING" id="1198114.AciX9_0582"/>
<evidence type="ECO:0000259" key="3">
    <source>
        <dbReference type="Pfam" id="PF13439"/>
    </source>
</evidence>
<dbReference type="Gene3D" id="3.40.50.2000">
    <property type="entry name" value="Glycogen Phosphorylase B"/>
    <property type="match status" value="2"/>
</dbReference>
<dbReference type="PaxDb" id="1198114-AciX9_0582"/>
<dbReference type="Pfam" id="PF13439">
    <property type="entry name" value="Glyco_transf_4"/>
    <property type="match status" value="1"/>
</dbReference>
<dbReference type="PANTHER" id="PTHR46401:SF2">
    <property type="entry name" value="GLYCOSYLTRANSFERASE WBBK-RELATED"/>
    <property type="match status" value="1"/>
</dbReference>
<dbReference type="HOGENOM" id="CLU_009583_27_5_0"/>
<evidence type="ECO:0000259" key="2">
    <source>
        <dbReference type="Pfam" id="PF00534"/>
    </source>
</evidence>
<dbReference type="SUPFAM" id="SSF53756">
    <property type="entry name" value="UDP-Glycosyltransferase/glycogen phosphorylase"/>
    <property type="match status" value="1"/>
</dbReference>
<dbReference type="InterPro" id="IPR001296">
    <property type="entry name" value="Glyco_trans_1"/>
</dbReference>
<sequence>MRVLIPMVSGGAGPDGVGRHAINVVRCLLRLDEIKAVDLVVGRWQLSYVESLLGATDPRLKLLVAETGRSSPARNLWYYNRLPGLAKERRSSLIHVTYPVPLHQRGLPCPVVVTLHDLYPYDVAANFGYPKVLINRLILEQCLSAADAIACVSDSTLERLMIRRPALRGKSLRVYNCVEPHTACSLDVQESKPCRPFILAVSQHRHNKNLPLTLAVFHRLLRADPSLMLVLVGRQGPETSALKASLESSGLASSVIMLESISEDNLQWYYRNARCLLATSINEGFGLPVAEAMLAGCPVACSDIAAFREIGDGYCSFVSLGAAQEDGFVAAFHQMMKQPRPVPATMPQLSSGSIAGRYAQLYRGLLDATAQGVETALQFSRENGGAA</sequence>
<dbReference type="InterPro" id="IPR028098">
    <property type="entry name" value="Glyco_trans_4-like_N"/>
</dbReference>